<dbReference type="Gene3D" id="3.30.910.20">
    <property type="entry name" value="Skp domain"/>
    <property type="match status" value="1"/>
</dbReference>
<keyword evidence="3" id="KW-0175">Coiled coil</keyword>
<proteinExistence type="inferred from homology"/>
<feature type="coiled-coil region" evidence="3">
    <location>
        <begin position="50"/>
        <end position="77"/>
    </location>
</feature>
<keyword evidence="2" id="KW-0732">Signal</keyword>
<dbReference type="GO" id="GO:0051082">
    <property type="term" value="F:unfolded protein binding"/>
    <property type="evidence" value="ECO:0007669"/>
    <property type="project" value="InterPro"/>
</dbReference>
<dbReference type="PANTHER" id="PTHR35089">
    <property type="entry name" value="CHAPERONE PROTEIN SKP"/>
    <property type="match status" value="1"/>
</dbReference>
<dbReference type="Pfam" id="PF03938">
    <property type="entry name" value="OmpH"/>
    <property type="match status" value="1"/>
</dbReference>
<dbReference type="InterPro" id="IPR005632">
    <property type="entry name" value="Chaperone_Skp"/>
</dbReference>
<dbReference type="RefSeq" id="WP_129027849.1">
    <property type="nucleotide sequence ID" value="NZ_SDHY01000007.1"/>
</dbReference>
<keyword evidence="5" id="KW-1185">Reference proteome</keyword>
<dbReference type="Proteomes" id="UP000289455">
    <property type="component" value="Unassembled WGS sequence"/>
</dbReference>
<dbReference type="SMART" id="SM00935">
    <property type="entry name" value="OmpH"/>
    <property type="match status" value="1"/>
</dbReference>
<comment type="caution">
    <text evidence="4">The sequence shown here is derived from an EMBL/GenBank/DDBJ whole genome shotgun (WGS) entry which is preliminary data.</text>
</comment>
<protein>
    <submittedName>
        <fullName evidence="4">OmpH family outer membrane protein</fullName>
    </submittedName>
</protein>
<evidence type="ECO:0000256" key="3">
    <source>
        <dbReference type="SAM" id="Coils"/>
    </source>
</evidence>
<evidence type="ECO:0000256" key="2">
    <source>
        <dbReference type="ARBA" id="ARBA00022729"/>
    </source>
</evidence>
<evidence type="ECO:0000256" key="1">
    <source>
        <dbReference type="ARBA" id="ARBA00009091"/>
    </source>
</evidence>
<dbReference type="GO" id="GO:0005829">
    <property type="term" value="C:cytosol"/>
    <property type="evidence" value="ECO:0007669"/>
    <property type="project" value="TreeGrafter"/>
</dbReference>
<comment type="similarity">
    <text evidence="1">Belongs to the Skp family.</text>
</comment>
<accession>A0A4Q1BXS3</accession>
<dbReference type="PANTHER" id="PTHR35089:SF1">
    <property type="entry name" value="CHAPERONE PROTEIN SKP"/>
    <property type="match status" value="1"/>
</dbReference>
<name>A0A4Q1BXS3_9BACT</name>
<dbReference type="GO" id="GO:0050821">
    <property type="term" value="P:protein stabilization"/>
    <property type="evidence" value="ECO:0007669"/>
    <property type="project" value="TreeGrafter"/>
</dbReference>
<dbReference type="EMBL" id="SDHY01000007">
    <property type="protein sequence ID" value="RXK47169.1"/>
    <property type="molecule type" value="Genomic_DNA"/>
</dbReference>
<reference evidence="4 5" key="1">
    <citation type="submission" date="2019-01" db="EMBL/GenBank/DDBJ databases">
        <title>Cytophagaceae bacterium strain CAR-16.</title>
        <authorList>
            <person name="Chen W.-M."/>
        </authorList>
    </citation>
    <scope>NUCLEOTIDE SEQUENCE [LARGE SCALE GENOMIC DNA]</scope>
    <source>
        <strain evidence="4 5">CAR-16</strain>
    </source>
</reference>
<evidence type="ECO:0000313" key="4">
    <source>
        <dbReference type="EMBL" id="RXK47169.1"/>
    </source>
</evidence>
<dbReference type="InterPro" id="IPR024930">
    <property type="entry name" value="Skp_dom_sf"/>
</dbReference>
<evidence type="ECO:0000313" key="5">
    <source>
        <dbReference type="Proteomes" id="UP000289455"/>
    </source>
</evidence>
<dbReference type="SUPFAM" id="SSF111384">
    <property type="entry name" value="OmpH-like"/>
    <property type="match status" value="1"/>
</dbReference>
<sequence length="191" mass="22374">MKKSIFFLILMLTVLGQRSFAQKFGYIDTEFITSKMPEYKQVQGKIDQMTQQWIQEISNKNEEVAKLERDFKLEELLLTEDLRQQRLNAIRQKDLEAKSFQNRIFGTEGELFKFKQAALKPILDEISKAVEKVVRQKRLDFLFDKANDGLAMIYTNPVHDYSDYVLEELGLELDPNLVDKSTDKSKPVKEK</sequence>
<organism evidence="4 5">
    <name type="scientific">Aquirufa rosea</name>
    <dbReference type="NCBI Taxonomy" id="2509241"/>
    <lineage>
        <taxon>Bacteria</taxon>
        <taxon>Pseudomonadati</taxon>
        <taxon>Bacteroidota</taxon>
        <taxon>Cytophagia</taxon>
        <taxon>Cytophagales</taxon>
        <taxon>Flectobacillaceae</taxon>
        <taxon>Aquirufa</taxon>
    </lineage>
</organism>
<dbReference type="OrthoDB" id="9788552at2"/>
<gene>
    <name evidence="4" type="ORF">ESB04_11270</name>
</gene>
<dbReference type="AlphaFoldDB" id="A0A4Q1BXS3"/>